<dbReference type="SUPFAM" id="SSF53098">
    <property type="entry name" value="Ribonuclease H-like"/>
    <property type="match status" value="1"/>
</dbReference>
<feature type="region of interest" description="Disordered" evidence="1">
    <location>
        <begin position="58"/>
        <end position="79"/>
    </location>
</feature>
<organism evidence="3 4">
    <name type="scientific">Adineta steineri</name>
    <dbReference type="NCBI Taxonomy" id="433720"/>
    <lineage>
        <taxon>Eukaryota</taxon>
        <taxon>Metazoa</taxon>
        <taxon>Spiralia</taxon>
        <taxon>Gnathifera</taxon>
        <taxon>Rotifera</taxon>
        <taxon>Eurotatoria</taxon>
        <taxon>Bdelloidea</taxon>
        <taxon>Adinetida</taxon>
        <taxon>Adinetidae</taxon>
        <taxon>Adineta</taxon>
    </lineage>
</organism>
<dbReference type="InterPro" id="IPR012337">
    <property type="entry name" value="RNaseH-like_sf"/>
</dbReference>
<proteinExistence type="predicted"/>
<dbReference type="InterPro" id="IPR008906">
    <property type="entry name" value="HATC_C_dom"/>
</dbReference>
<reference evidence="3" key="1">
    <citation type="submission" date="2021-02" db="EMBL/GenBank/DDBJ databases">
        <authorList>
            <person name="Nowell W R."/>
        </authorList>
    </citation>
    <scope>NUCLEOTIDE SEQUENCE</scope>
</reference>
<dbReference type="SMART" id="SM00597">
    <property type="entry name" value="ZnF_TTF"/>
    <property type="match status" value="1"/>
</dbReference>
<protein>
    <recommendedName>
        <fullName evidence="2">TTF-type domain-containing protein</fullName>
    </recommendedName>
</protein>
<dbReference type="PANTHER" id="PTHR45749">
    <property type="match status" value="1"/>
</dbReference>
<dbReference type="Proteomes" id="UP000663844">
    <property type="component" value="Unassembled WGS sequence"/>
</dbReference>
<evidence type="ECO:0000313" key="4">
    <source>
        <dbReference type="Proteomes" id="UP000663844"/>
    </source>
</evidence>
<feature type="compositionally biased region" description="Low complexity" evidence="1">
    <location>
        <begin position="112"/>
        <end position="139"/>
    </location>
</feature>
<dbReference type="Pfam" id="PF14291">
    <property type="entry name" value="DUF4371"/>
    <property type="match status" value="1"/>
</dbReference>
<sequence length="794" mass="89257">MQPNDKERKRSTLQSFFRSSFKKKKFDTTASHTDELSQATESDITICCSTNEPLELVTSSSSISSPSSATSSSLSPSTLTSSFSTTTETSLSLSPSTLSSSFLTTTETLSSLSPSTLTSSFSTTTATSPCSSSTSPPSARLAATNISRPSDISISAKEPPTQPKLASYKTNKDDRSFHAQWFGSFPWLEYSIEQDRVFCYYCRHFNDASNFVNRNRSDAFTSGYCNWKNAMTKTQGFRKHEVSVSHKFATSNYQQFVLRTNSQTTVKDVLDKGRIELIRKNRQRLSKIASAILLCAKQSIALRGHDENDLSNNRGNFIEILKWAASTDPIVNSIFADSSNNASYLSPPIQNELIQHMADQIRFQIAEKVSSFYPSQINSTVAIPNLFLKIHGRVFALMADEAKDCSGNQQLSIVLRYVSDDPVNDKENADHSSIFKEHLLGLVKLNEFDANTLKNVNPTSIKKWSNIRWDSRWSSINSLLQNYKAILITLQELEEEGSERSIDARGLILAIKVPIFVVSLIVVHKVFGIIKVLSDQLKAKSIDFTKAQCLIKSVVTQIGDLRNEKEFSIIYLQIENFCEEHDISLSATPRVRRTTSLSSRFKDAFLTCSVGQRVQLNNEDQYRTNLFYPFIDSILIELNDRFSSENMEILNGISALCPDHDNFLDHSLLKVFAIQLKVDLCSLYNELQVLKPMLKKLSLKTIVDLYTEILPLKNAFPTVIHIVVAAMTIPVSSTTCERSYSRMKLIKTTTRNTMSDSRLSDLCVLAVEREFNVDLEKLVDNFADAHKNRRLLLK</sequence>
<name>A0A818Z9A1_9BILA</name>
<comment type="caution">
    <text evidence="3">The sequence shown here is derived from an EMBL/GenBank/DDBJ whole genome shotgun (WGS) entry which is preliminary data.</text>
</comment>
<dbReference type="GO" id="GO:0046983">
    <property type="term" value="F:protein dimerization activity"/>
    <property type="evidence" value="ECO:0007669"/>
    <property type="project" value="InterPro"/>
</dbReference>
<dbReference type="InterPro" id="IPR006580">
    <property type="entry name" value="Znf_TTF"/>
</dbReference>
<dbReference type="InterPro" id="IPR025398">
    <property type="entry name" value="DUF4371"/>
</dbReference>
<feature type="region of interest" description="Disordered" evidence="1">
    <location>
        <begin position="112"/>
        <end position="140"/>
    </location>
</feature>
<gene>
    <name evidence="3" type="ORF">OXD698_LOCUS16278</name>
</gene>
<evidence type="ECO:0000313" key="3">
    <source>
        <dbReference type="EMBL" id="CAF3765523.1"/>
    </source>
</evidence>
<dbReference type="AlphaFoldDB" id="A0A818Z9A1"/>
<dbReference type="PANTHER" id="PTHR45749:SF37">
    <property type="entry name" value="OS05G0311600 PROTEIN"/>
    <property type="match status" value="1"/>
</dbReference>
<evidence type="ECO:0000259" key="2">
    <source>
        <dbReference type="SMART" id="SM00597"/>
    </source>
</evidence>
<accession>A0A818Z9A1</accession>
<feature type="domain" description="TTF-type" evidence="2">
    <location>
        <begin position="173"/>
        <end position="263"/>
    </location>
</feature>
<dbReference type="Pfam" id="PF05699">
    <property type="entry name" value="Dimer_Tnp_hAT"/>
    <property type="match status" value="1"/>
</dbReference>
<evidence type="ECO:0000256" key="1">
    <source>
        <dbReference type="SAM" id="MobiDB-lite"/>
    </source>
</evidence>
<dbReference type="EMBL" id="CAJOAZ010001107">
    <property type="protein sequence ID" value="CAF3765523.1"/>
    <property type="molecule type" value="Genomic_DNA"/>
</dbReference>